<evidence type="ECO:0000313" key="1">
    <source>
        <dbReference type="EMBL" id="EJF97774.1"/>
    </source>
</evidence>
<protein>
    <submittedName>
        <fullName evidence="1">Uncharacterized protein</fullName>
    </submittedName>
</protein>
<accession>A0A9P2S0X8</accession>
<proteinExistence type="predicted"/>
<name>A0A9P2S0X8_BARTA</name>
<gene>
    <name evidence="1" type="ORF">ME9_00153</name>
</gene>
<dbReference type="EMBL" id="AIMD01000004">
    <property type="protein sequence ID" value="EJF97774.1"/>
    <property type="molecule type" value="Genomic_DNA"/>
</dbReference>
<reference evidence="1 2" key="1">
    <citation type="submission" date="2012-03" db="EMBL/GenBank/DDBJ databases">
        <title>The Genome Sequence of Bartonella taylorii 8TBB.</title>
        <authorList>
            <consortium name="The Broad Institute Genome Sequencing Platform"/>
            <consortium name="The Broad Institute Genome Sequencing Center for Infectious Disease"/>
            <person name="Feldgarden M."/>
            <person name="Kirby J."/>
            <person name="Kosoy M."/>
            <person name="Birtles R."/>
            <person name="Probert W.S."/>
            <person name="Chiaraviglio L."/>
            <person name="Young S.K."/>
            <person name="Zeng Q."/>
            <person name="Gargeya S."/>
            <person name="Fitzgerald M."/>
            <person name="Haas B."/>
            <person name="Abouelleil A."/>
            <person name="Alvarado L."/>
            <person name="Arachchi H.M."/>
            <person name="Berlin A."/>
            <person name="Chapman S.B."/>
            <person name="Gearin G."/>
            <person name="Goldberg J."/>
            <person name="Griggs A."/>
            <person name="Gujja S."/>
            <person name="Hansen M."/>
            <person name="Heiman D."/>
            <person name="Howarth C."/>
            <person name="Larimer J."/>
            <person name="Lui A."/>
            <person name="MacDonald P.J.P."/>
            <person name="McCowen C."/>
            <person name="Montmayeur A."/>
            <person name="Murphy C."/>
            <person name="Neiman D."/>
            <person name="Pearson M."/>
            <person name="Priest M."/>
            <person name="Roberts A."/>
            <person name="Saif S."/>
            <person name="Shea T."/>
            <person name="Sisk P."/>
            <person name="Stolte C."/>
            <person name="Sykes S."/>
            <person name="Wortman J."/>
            <person name="Nusbaum C."/>
            <person name="Birren B."/>
        </authorList>
    </citation>
    <scope>NUCLEOTIDE SEQUENCE [LARGE SCALE GENOMIC DNA]</scope>
    <source>
        <strain evidence="1 2">8TBB</strain>
    </source>
</reference>
<evidence type="ECO:0000313" key="2">
    <source>
        <dbReference type="Proteomes" id="UP000002648"/>
    </source>
</evidence>
<keyword evidence="2" id="KW-1185">Reference proteome</keyword>
<comment type="caution">
    <text evidence="1">The sequence shown here is derived from an EMBL/GenBank/DDBJ whole genome shotgun (WGS) entry which is preliminary data.</text>
</comment>
<sequence length="36" mass="4319">MIEKDILKSMWGCQKETQKNCGADLCIIKKYFEYFI</sequence>
<dbReference type="Proteomes" id="UP000002648">
    <property type="component" value="Unassembled WGS sequence"/>
</dbReference>
<dbReference type="AlphaFoldDB" id="A0A9P2S0X8"/>
<organism evidence="1 2">
    <name type="scientific">Bartonella taylorii 8TBB</name>
    <dbReference type="NCBI Taxonomy" id="1094560"/>
    <lineage>
        <taxon>Bacteria</taxon>
        <taxon>Pseudomonadati</taxon>
        <taxon>Pseudomonadota</taxon>
        <taxon>Alphaproteobacteria</taxon>
        <taxon>Hyphomicrobiales</taxon>
        <taxon>Bartonellaceae</taxon>
        <taxon>Bartonella</taxon>
    </lineage>
</organism>